<dbReference type="GO" id="GO:0004519">
    <property type="term" value="F:endonuclease activity"/>
    <property type="evidence" value="ECO:0007669"/>
    <property type="project" value="UniProtKB-KW"/>
</dbReference>
<proteinExistence type="predicted"/>
<evidence type="ECO:0000313" key="2">
    <source>
        <dbReference type="EMBL" id="SBP19917.1"/>
    </source>
</evidence>
<evidence type="ECO:0000256" key="1">
    <source>
        <dbReference type="SAM" id="MobiDB-lite"/>
    </source>
</evidence>
<feature type="non-terminal residue" evidence="2">
    <location>
        <position position="1"/>
    </location>
</feature>
<name>A0A1A7XP92_9TELE</name>
<reference evidence="2" key="2">
    <citation type="submission" date="2016-06" db="EMBL/GenBank/DDBJ databases">
        <title>The genome of a short-lived fish provides insights into sex chromosome evolution and the genetic control of aging.</title>
        <authorList>
            <person name="Reichwald K."/>
            <person name="Felder M."/>
            <person name="Petzold A."/>
            <person name="Koch P."/>
            <person name="Groth M."/>
            <person name="Platzer M."/>
        </authorList>
    </citation>
    <scope>NUCLEOTIDE SEQUENCE</scope>
    <source>
        <tissue evidence="2">Brain</tissue>
    </source>
</reference>
<feature type="non-terminal residue" evidence="2">
    <location>
        <position position="84"/>
    </location>
</feature>
<organism evidence="2">
    <name type="scientific">Iconisemion striatum</name>
    <dbReference type="NCBI Taxonomy" id="60296"/>
    <lineage>
        <taxon>Eukaryota</taxon>
        <taxon>Metazoa</taxon>
        <taxon>Chordata</taxon>
        <taxon>Craniata</taxon>
        <taxon>Vertebrata</taxon>
        <taxon>Euteleostomi</taxon>
        <taxon>Actinopterygii</taxon>
        <taxon>Neopterygii</taxon>
        <taxon>Teleostei</taxon>
        <taxon>Neoteleostei</taxon>
        <taxon>Acanthomorphata</taxon>
        <taxon>Ovalentaria</taxon>
        <taxon>Atherinomorphae</taxon>
        <taxon>Cyprinodontiformes</taxon>
        <taxon>Nothobranchiidae</taxon>
        <taxon>Iconisemion</taxon>
    </lineage>
</organism>
<dbReference type="AlphaFoldDB" id="A0A1A7XP92"/>
<keyword evidence="2" id="KW-0540">Nuclease</keyword>
<feature type="compositionally biased region" description="Basic and acidic residues" evidence="1">
    <location>
        <begin position="1"/>
        <end position="20"/>
    </location>
</feature>
<feature type="region of interest" description="Disordered" evidence="1">
    <location>
        <begin position="1"/>
        <end position="84"/>
    </location>
</feature>
<keyword evidence="2" id="KW-0255">Endonuclease</keyword>
<sequence length="84" mass="9331">ENQERRTKTSKIKSDFRSDFPLKPVSNLVKTANPRPSHKLQMIKPASQSHGENDDSPESADNKSQDVLASEVEKDVFQAPASPL</sequence>
<dbReference type="EMBL" id="HADW01018517">
    <property type="protein sequence ID" value="SBP19917.1"/>
    <property type="molecule type" value="Transcribed_RNA"/>
</dbReference>
<reference evidence="2" key="1">
    <citation type="submission" date="2016-05" db="EMBL/GenBank/DDBJ databases">
        <authorList>
            <person name="Lavstsen T."/>
            <person name="Jespersen J.S."/>
        </authorList>
    </citation>
    <scope>NUCLEOTIDE SEQUENCE</scope>
    <source>
        <tissue evidence="2">Brain</tissue>
    </source>
</reference>
<keyword evidence="2" id="KW-0378">Hydrolase</keyword>
<protein>
    <submittedName>
        <fullName evidence="2">Gen endonuclease homolog 1</fullName>
    </submittedName>
</protein>
<gene>
    <name evidence="2" type="primary">GEN1</name>
</gene>
<accession>A0A1A7XP92</accession>